<dbReference type="InterPro" id="IPR036844">
    <property type="entry name" value="Hint_dom_sf"/>
</dbReference>
<dbReference type="NCBIfam" id="TIGR03696">
    <property type="entry name" value="Rhs_assc_core"/>
    <property type="match status" value="1"/>
</dbReference>
<dbReference type="Pfam" id="PF05593">
    <property type="entry name" value="RHS_repeat"/>
    <property type="match status" value="2"/>
</dbReference>
<dbReference type="InterPro" id="IPR050708">
    <property type="entry name" value="T6SS_VgrG/RHS"/>
</dbReference>
<dbReference type="Proteomes" id="UP000619244">
    <property type="component" value="Unassembled WGS sequence"/>
</dbReference>
<dbReference type="InterPro" id="IPR031325">
    <property type="entry name" value="RHS_repeat"/>
</dbReference>
<protein>
    <recommendedName>
        <fullName evidence="4">Hint domain-containing protein</fullName>
    </recommendedName>
</protein>
<comment type="caution">
    <text evidence="5">The sequence shown here is derived from an EMBL/GenBank/DDBJ whole genome shotgun (WGS) entry which is preliminary data.</text>
</comment>
<feature type="region of interest" description="Disordered" evidence="3">
    <location>
        <begin position="978"/>
        <end position="999"/>
    </location>
</feature>
<dbReference type="InterPro" id="IPR030934">
    <property type="entry name" value="Intein_C"/>
</dbReference>
<dbReference type="PANTHER" id="PTHR32305">
    <property type="match status" value="1"/>
</dbReference>
<keyword evidence="2" id="KW-0175">Coiled coil</keyword>
<evidence type="ECO:0000313" key="6">
    <source>
        <dbReference type="Proteomes" id="UP000619244"/>
    </source>
</evidence>
<dbReference type="NCBIfam" id="TIGR01643">
    <property type="entry name" value="YD_repeat_2x"/>
    <property type="match status" value="1"/>
</dbReference>
<feature type="region of interest" description="Disordered" evidence="3">
    <location>
        <begin position="1234"/>
        <end position="1257"/>
    </location>
</feature>
<dbReference type="SMART" id="SM00306">
    <property type="entry name" value="HintN"/>
    <property type="match status" value="1"/>
</dbReference>
<evidence type="ECO:0000256" key="2">
    <source>
        <dbReference type="SAM" id="Coils"/>
    </source>
</evidence>
<sequence length="2334" mass="249633">MLGLSLALSASSVQAVALDDGARGRTSRPGVQDDGDPAKGFAAKSKPRPSDPARKAAVEGLDKAVWPRRGGAELKLGTAAEAGGLPVEVRRAEGTTQAGTEGRAGAKADDTGAKGTEADGTGSRSTASKSTEAPGKVRVDVLDPKRAAKLGAGVLLGVERADGADEAAKVRLTVDYSRFAEGFGGSYASRLRLVQLPDCATVAAPGSEDCPQQPEVLPTVNDVEAGTVSADVTVAPAPAEGVSTMAADATSLVAVAAGPSSAQGTYKATALSPSASWSIATSSGAFNWNYPLRSVPTPGGLTPTVGLGYSSQSADGRTAATNNQGSWIGEGFSYDPGYIERRYKPCSDDGHSNSGEQCWAFENATVMLNGTSGELVKDDDTGKWHMSTDDGTKVERLTGATNGDEGGADDKGEHWKITTPEGTEYWFGLNRLPGWASGNEETDSVWTAPVFGDDSGEPCYNATFTSAHCKQAWRWSLDYVKDTHGNVMSYYYDRETNYYALNGKTDANGTAYHRGGYLERIDYGQQDNKVYAAKAPARIVFNTAERCLPTDAFDCAESKRTKANASHWPDVPVDQECKADAKCTSPVQTFFTTKRLTSIVTQMRKDATTYSDVDAWTLTHLFTDNGDDSKTLWLSKIDHEGRAGTAVKLPSVELFGEQLANRVDAIGDNIAPFHRYRLSAVLSETGAQLDVNYAPANCTKSTLPRPGESTKRCYPVKWAPPGYLDPITDWFHKYVVSAVVETDRTGGSDAMVTRYDYQGDAAWRKAKPDGITDAKYLTWGGWQGYGKVKVTSGTSDQQTTRVDYTFLQGMDGDKDADGKTRSVKVEDSTGAEYTDDEEFTGHQLEVAAYDGDKLVARTIDTPWKHYTATQTRDWGTTRAAIVRTQTGRGFSLKSDGTWRETKSTTTYDTSNGTGRVLTVDDQGDVSTTKDDTCTRTTYADNTAKNILSLPARSESVSVGCSATPDRKTQVLADERTSYDGGAFGAAPTKGDATKTERLTSHDGKTATYQVTGVTTYDAFGRPLSQKDAKQIGTTDATTTVYTETNGLLTQTKVTNALGHATVTDYAPAWGMSAGQTDPNGKRTDLAYDALGRLTSVWLADRDKGRDQTPSIKYSYNVRKDKVTSIKTEKIENDGSYGAEYELFDSLLRPRQIQTEGADGTRMVADTFYDGTGNVKKTNSTYNAAGAASDELLLVHNGEVGQQSLLEYDGLGRTTAEIFAVSGVEQWRTKTTYDGELTHVDPPNGGVPTTTITDGQGNTSEIRHYRGSSPGVGVPYDSTKYTYTPAGRLETVTDAKGNVWRYEYDQLGRKKTSIDPDAGTSRTEYDELDRPVVTYDGRNKKTSTVYDKLGRVTTTWQGDAGTGTKLTETRYDKAGWLGQAYGFLSYTSPTEYFASAVQSMDEFYRPLKTAYQVPASQGSLAGTYEFTSTYNRDGTLQTTGLPAIGDLPAENLTYTYDALQRPMTMRSATDSYVTSTTYSKNSQLQQLELFTGSGKKVWQTYDYEKGTDRLTRSVVDVYGATAPAKESNYSYDQAGNVLSIADTANSASPDVQCFAYDSRQRLTDAWTPTATATTAAGTGTRGSTAPLDGTGPEACGSAPGSSALGGPAPYWKSYETDAIGNRVSETVHDTGLNAAKNITRSYEYGGAGALGDGPHQVTKVVEKTPTGDRQSTYEYDDAGNTTKRTIGGDAQSLAWTDTGKLSEVTEANGSRTSYLYDGSGSRLVRKDSSGTTVYLPGMELKLSADGTKKEATRYYDYAGQTVAVRGGGKLSFIASDHHGTGEVAIDAATGAISQRRFDPFGVERGEKTGSWPGEKGFVGGTIDASTGLTHLGAREYDATIGKFISVDPVIDYTQPQQINGYAYANNSPVTHADPSGMAIPECLQGLIECRGGLPVSSTKRDPVDKAQSDHDNASWQVQVAQSQQSSAKQRIKSAGKALVKIVRDILGVDAALDCISSGDVGACGETLLNIAGSFAGGLAGKVLAKYGAPWNWAKGLKLAKRVTGLVGDLIGGAKDLYKANKALGKAKAGLAKAADKLADARKKAAEALKKRKKTEEGGSCLTGGKHSFLPGTKVLLADGKTKPIENVELGDSITVTDPETGRTTVREVVGTIVTEDDKHFVDLTVKDGSGKSEALISTTTHPFWSDSEQAWIEAGDLEPGMRLHTPNGEAVEITAVRTFDKRQRTHDLTVTGIHAYYVLAGGTPLLVHNCDEGTATVRWDEDMEHATIRVEVDGEKPFETEQVVNGWDGTDSPNGYPTTGAVAEPLGPNVVERTFRLPNARAALQAQRDTMGADLGPYDGIHNSCVTYCVAILREGGVDIPAGARGMIALKRTLG</sequence>
<feature type="region of interest" description="Disordered" evidence="3">
    <location>
        <begin position="19"/>
        <end position="80"/>
    </location>
</feature>
<evidence type="ECO:0000259" key="4">
    <source>
        <dbReference type="SMART" id="SM00306"/>
    </source>
</evidence>
<name>A0A918N7J6_9ACTN</name>
<dbReference type="Gene3D" id="2.180.10.10">
    <property type="entry name" value="RHS repeat-associated core"/>
    <property type="match status" value="2"/>
</dbReference>
<feature type="region of interest" description="Disordered" evidence="3">
    <location>
        <begin position="394"/>
        <end position="414"/>
    </location>
</feature>
<keyword evidence="1" id="KW-0677">Repeat</keyword>
<reference evidence="5" key="2">
    <citation type="submission" date="2020-09" db="EMBL/GenBank/DDBJ databases">
        <authorList>
            <person name="Sun Q."/>
            <person name="Ohkuma M."/>
        </authorList>
    </citation>
    <scope>NUCLEOTIDE SEQUENCE</scope>
    <source>
        <strain evidence="5">JCM 4790</strain>
    </source>
</reference>
<feature type="compositionally biased region" description="Polar residues" evidence="3">
    <location>
        <begin position="122"/>
        <end position="131"/>
    </location>
</feature>
<dbReference type="CDD" id="cd00081">
    <property type="entry name" value="Hint"/>
    <property type="match status" value="1"/>
</dbReference>
<dbReference type="PANTHER" id="PTHR32305:SF17">
    <property type="entry name" value="TRNA NUCLEASE WAPA"/>
    <property type="match status" value="1"/>
</dbReference>
<feature type="coiled-coil region" evidence="2">
    <location>
        <begin position="2029"/>
        <end position="2056"/>
    </location>
</feature>
<dbReference type="Pfam" id="PF07591">
    <property type="entry name" value="PT-HINT"/>
    <property type="match status" value="1"/>
</dbReference>
<dbReference type="PROSITE" id="PS50818">
    <property type="entry name" value="INTEIN_C_TER"/>
    <property type="match status" value="1"/>
</dbReference>
<dbReference type="Gene3D" id="2.170.16.10">
    <property type="entry name" value="Hedgehog/Intein (Hint) domain"/>
    <property type="match status" value="1"/>
</dbReference>
<feature type="compositionally biased region" description="Basic and acidic residues" evidence="3">
    <location>
        <begin position="48"/>
        <end position="62"/>
    </location>
</feature>
<dbReference type="InterPro" id="IPR056823">
    <property type="entry name" value="TEN-like_YD-shell"/>
</dbReference>
<accession>A0A918N7J6</accession>
<dbReference type="InterPro" id="IPR006530">
    <property type="entry name" value="YD"/>
</dbReference>
<evidence type="ECO:0000256" key="3">
    <source>
        <dbReference type="SAM" id="MobiDB-lite"/>
    </source>
</evidence>
<evidence type="ECO:0000313" key="5">
    <source>
        <dbReference type="EMBL" id="GGX51032.1"/>
    </source>
</evidence>
<organism evidence="5 6">
    <name type="scientific">Streptomyces minutiscleroticus</name>
    <dbReference type="NCBI Taxonomy" id="68238"/>
    <lineage>
        <taxon>Bacteria</taxon>
        <taxon>Bacillati</taxon>
        <taxon>Actinomycetota</taxon>
        <taxon>Actinomycetes</taxon>
        <taxon>Kitasatosporales</taxon>
        <taxon>Streptomycetaceae</taxon>
        <taxon>Streptomyces</taxon>
    </lineage>
</organism>
<evidence type="ECO:0000256" key="1">
    <source>
        <dbReference type="ARBA" id="ARBA00022737"/>
    </source>
</evidence>
<dbReference type="EMBL" id="BMVU01000001">
    <property type="protein sequence ID" value="GGX51032.1"/>
    <property type="molecule type" value="Genomic_DNA"/>
</dbReference>
<dbReference type="Pfam" id="PF25023">
    <property type="entry name" value="TEN_YD-shell"/>
    <property type="match status" value="1"/>
</dbReference>
<keyword evidence="6" id="KW-1185">Reference proteome</keyword>
<feature type="compositionally biased region" description="Polar residues" evidence="3">
    <location>
        <begin position="1246"/>
        <end position="1257"/>
    </location>
</feature>
<dbReference type="InterPro" id="IPR003587">
    <property type="entry name" value="Hint_dom_N"/>
</dbReference>
<proteinExistence type="predicted"/>
<dbReference type="SUPFAM" id="SSF51294">
    <property type="entry name" value="Hedgehog/intein (Hint) domain"/>
    <property type="match status" value="1"/>
</dbReference>
<dbReference type="InterPro" id="IPR022385">
    <property type="entry name" value="Rhs_assc_core"/>
</dbReference>
<reference evidence="5" key="1">
    <citation type="journal article" date="2014" name="Int. J. Syst. Evol. Microbiol.">
        <title>Complete genome sequence of Corynebacterium casei LMG S-19264T (=DSM 44701T), isolated from a smear-ripened cheese.</title>
        <authorList>
            <consortium name="US DOE Joint Genome Institute (JGI-PGF)"/>
            <person name="Walter F."/>
            <person name="Albersmeier A."/>
            <person name="Kalinowski J."/>
            <person name="Ruckert C."/>
        </authorList>
    </citation>
    <scope>NUCLEOTIDE SEQUENCE</scope>
    <source>
        <strain evidence="5">JCM 4790</strain>
    </source>
</reference>
<feature type="region of interest" description="Disordered" evidence="3">
    <location>
        <begin position="94"/>
        <end position="135"/>
    </location>
</feature>
<gene>
    <name evidence="5" type="ORF">GCM10010358_00730</name>
</gene>
<feature type="domain" description="Hint" evidence="4">
    <location>
        <begin position="2064"/>
        <end position="2166"/>
    </location>
</feature>